<feature type="compositionally biased region" description="Basic and acidic residues" evidence="1">
    <location>
        <begin position="157"/>
        <end position="181"/>
    </location>
</feature>
<gene>
    <name evidence="2" type="ORF">Tco_1112080</name>
</gene>
<evidence type="ECO:0000313" key="2">
    <source>
        <dbReference type="EMBL" id="GJU01742.1"/>
    </source>
</evidence>
<dbReference type="Proteomes" id="UP001151760">
    <property type="component" value="Unassembled WGS sequence"/>
</dbReference>
<feature type="region of interest" description="Disordered" evidence="1">
    <location>
        <begin position="157"/>
        <end position="186"/>
    </location>
</feature>
<reference evidence="2" key="1">
    <citation type="journal article" date="2022" name="Int. J. Mol. Sci.">
        <title>Draft Genome of Tanacetum Coccineum: Genomic Comparison of Closely Related Tanacetum-Family Plants.</title>
        <authorList>
            <person name="Yamashiro T."/>
            <person name="Shiraishi A."/>
            <person name="Nakayama K."/>
            <person name="Satake H."/>
        </authorList>
    </citation>
    <scope>NUCLEOTIDE SEQUENCE</scope>
</reference>
<feature type="compositionally biased region" description="Polar residues" evidence="1">
    <location>
        <begin position="22"/>
        <end position="37"/>
    </location>
</feature>
<feature type="region of interest" description="Disordered" evidence="1">
    <location>
        <begin position="1"/>
        <end position="66"/>
    </location>
</feature>
<feature type="compositionally biased region" description="Polar residues" evidence="1">
    <location>
        <begin position="48"/>
        <end position="62"/>
    </location>
</feature>
<keyword evidence="3" id="KW-1185">Reference proteome</keyword>
<comment type="caution">
    <text evidence="2">The sequence shown here is derived from an EMBL/GenBank/DDBJ whole genome shotgun (WGS) entry which is preliminary data.</text>
</comment>
<reference evidence="2" key="2">
    <citation type="submission" date="2022-01" db="EMBL/GenBank/DDBJ databases">
        <authorList>
            <person name="Yamashiro T."/>
            <person name="Shiraishi A."/>
            <person name="Satake H."/>
            <person name="Nakayama K."/>
        </authorList>
    </citation>
    <scope>NUCLEOTIDE SEQUENCE</scope>
</reference>
<dbReference type="EMBL" id="BQNB010020993">
    <property type="protein sequence ID" value="GJU01742.1"/>
    <property type="molecule type" value="Genomic_DNA"/>
</dbReference>
<feature type="compositionally biased region" description="Pro residues" evidence="1">
    <location>
        <begin position="1"/>
        <end position="12"/>
    </location>
</feature>
<sequence>QPTEPQPTPSPTQPSVGDQPHVTESSFGPDNTHSPSMNLEGAGGNKGDQVQLSNDSPHSGGNTFERAEGGLNLEELLSLCTNLSNRVLALETAKDAQSMVKECEKVVYEEKVGTEGACIQTGEEKCQTGTTLDAFDNLDADFAHGMDYMDTEEVVTEERQSKETGEQNVTHDTEVLEKEGSNEEPVNAASNIGVSTAINISTTSRSKVSTATPMTPPTTTSVFEDEDIILADALVMLSNKAKLKGVKIKEKKDTKRPARSVLTLKPLPKNDPKDKGKGVLEEEPVKVKSKDQGRYKHAQLNKNTLEEIQVLYIKEQERIADFVPIGSEEDERLI</sequence>
<evidence type="ECO:0000313" key="3">
    <source>
        <dbReference type="Proteomes" id="UP001151760"/>
    </source>
</evidence>
<accession>A0ABQ5IQN6</accession>
<feature type="compositionally biased region" description="Basic and acidic residues" evidence="1">
    <location>
        <begin position="268"/>
        <end position="294"/>
    </location>
</feature>
<organism evidence="2 3">
    <name type="scientific">Tanacetum coccineum</name>
    <dbReference type="NCBI Taxonomy" id="301880"/>
    <lineage>
        <taxon>Eukaryota</taxon>
        <taxon>Viridiplantae</taxon>
        <taxon>Streptophyta</taxon>
        <taxon>Embryophyta</taxon>
        <taxon>Tracheophyta</taxon>
        <taxon>Spermatophyta</taxon>
        <taxon>Magnoliopsida</taxon>
        <taxon>eudicotyledons</taxon>
        <taxon>Gunneridae</taxon>
        <taxon>Pentapetalae</taxon>
        <taxon>asterids</taxon>
        <taxon>campanulids</taxon>
        <taxon>Asterales</taxon>
        <taxon>Asteraceae</taxon>
        <taxon>Asteroideae</taxon>
        <taxon>Anthemideae</taxon>
        <taxon>Anthemidinae</taxon>
        <taxon>Tanacetum</taxon>
    </lineage>
</organism>
<feature type="non-terminal residue" evidence="2">
    <location>
        <position position="1"/>
    </location>
</feature>
<name>A0ABQ5IQN6_9ASTR</name>
<protein>
    <submittedName>
        <fullName evidence="2">Uncharacterized protein</fullName>
    </submittedName>
</protein>
<proteinExistence type="predicted"/>
<feature type="region of interest" description="Disordered" evidence="1">
    <location>
        <begin position="265"/>
        <end position="294"/>
    </location>
</feature>
<evidence type="ECO:0000256" key="1">
    <source>
        <dbReference type="SAM" id="MobiDB-lite"/>
    </source>
</evidence>